<gene>
    <name evidence="7" type="ORF">CleRT_03350</name>
</gene>
<feature type="transmembrane region" description="Helical" evidence="5">
    <location>
        <begin position="175"/>
        <end position="193"/>
    </location>
</feature>
<name>A0ABN4HQ49_9COXI</name>
<evidence type="ECO:0000256" key="3">
    <source>
        <dbReference type="ARBA" id="ARBA00022989"/>
    </source>
</evidence>
<dbReference type="PANTHER" id="PTHR43826">
    <property type="entry name" value="GLUCOSE-6-PHOSPHATE EXCHANGER SLC37A4"/>
    <property type="match status" value="1"/>
</dbReference>
<dbReference type="Proteomes" id="UP000063965">
    <property type="component" value="Chromosome"/>
</dbReference>
<evidence type="ECO:0000256" key="5">
    <source>
        <dbReference type="SAM" id="Phobius"/>
    </source>
</evidence>
<feature type="transmembrane region" description="Helical" evidence="5">
    <location>
        <begin position="318"/>
        <end position="342"/>
    </location>
</feature>
<dbReference type="Gene3D" id="1.20.1250.20">
    <property type="entry name" value="MFS general substrate transporter like domains"/>
    <property type="match status" value="2"/>
</dbReference>
<evidence type="ECO:0000313" key="8">
    <source>
        <dbReference type="Proteomes" id="UP000063965"/>
    </source>
</evidence>
<feature type="transmembrane region" description="Helical" evidence="5">
    <location>
        <begin position="227"/>
        <end position="251"/>
    </location>
</feature>
<comment type="subcellular location">
    <subcellularLocation>
        <location evidence="1">Endomembrane system</location>
        <topology evidence="1">Multi-pass membrane protein</topology>
    </subcellularLocation>
</comment>
<dbReference type="PANTHER" id="PTHR43826:SF3">
    <property type="entry name" value="GLUCOSE-6-PHOSPHATE EXCHANGER SLC37A4"/>
    <property type="match status" value="1"/>
</dbReference>
<evidence type="ECO:0000256" key="4">
    <source>
        <dbReference type="ARBA" id="ARBA00023136"/>
    </source>
</evidence>
<evidence type="ECO:0000256" key="2">
    <source>
        <dbReference type="ARBA" id="ARBA00022692"/>
    </source>
</evidence>
<dbReference type="InterPro" id="IPR020846">
    <property type="entry name" value="MFS_dom"/>
</dbReference>
<protein>
    <submittedName>
        <fullName evidence="7">Transporter, MFS superfamily</fullName>
    </submittedName>
</protein>
<dbReference type="Pfam" id="PF07690">
    <property type="entry name" value="MFS_1"/>
    <property type="match status" value="1"/>
</dbReference>
<dbReference type="InterPro" id="IPR011701">
    <property type="entry name" value="MFS"/>
</dbReference>
<keyword evidence="3 5" id="KW-1133">Transmembrane helix</keyword>
<accession>A0ABN4HQ49</accession>
<dbReference type="EMBL" id="CP011126">
    <property type="protein sequence ID" value="AKQ33311.1"/>
    <property type="molecule type" value="Genomic_DNA"/>
</dbReference>
<feature type="transmembrane region" description="Helical" evidence="5">
    <location>
        <begin position="396"/>
        <end position="418"/>
    </location>
</feature>
<keyword evidence="2 5" id="KW-0812">Transmembrane</keyword>
<evidence type="ECO:0000256" key="1">
    <source>
        <dbReference type="ARBA" id="ARBA00004127"/>
    </source>
</evidence>
<feature type="domain" description="Major facilitator superfamily (MFS) profile" evidence="6">
    <location>
        <begin position="16"/>
        <end position="422"/>
    </location>
</feature>
<evidence type="ECO:0000259" key="6">
    <source>
        <dbReference type="PROSITE" id="PS50850"/>
    </source>
</evidence>
<dbReference type="SUPFAM" id="SSF103473">
    <property type="entry name" value="MFS general substrate transporter"/>
    <property type="match status" value="1"/>
</dbReference>
<feature type="transmembrane region" description="Helical" evidence="5">
    <location>
        <begin position="142"/>
        <end position="163"/>
    </location>
</feature>
<feature type="transmembrane region" description="Helical" evidence="5">
    <location>
        <begin position="85"/>
        <end position="108"/>
    </location>
</feature>
<dbReference type="InterPro" id="IPR036259">
    <property type="entry name" value="MFS_trans_sf"/>
</dbReference>
<feature type="transmembrane region" description="Helical" evidence="5">
    <location>
        <begin position="114"/>
        <end position="135"/>
    </location>
</feature>
<keyword evidence="4 5" id="KW-0472">Membrane</keyword>
<evidence type="ECO:0000313" key="7">
    <source>
        <dbReference type="EMBL" id="AKQ33311.1"/>
    </source>
</evidence>
<feature type="transmembrane region" description="Helical" evidence="5">
    <location>
        <begin position="52"/>
        <end position="73"/>
    </location>
</feature>
<feature type="transmembrane region" description="Helical" evidence="5">
    <location>
        <begin position="12"/>
        <end position="32"/>
    </location>
</feature>
<dbReference type="InterPro" id="IPR051337">
    <property type="entry name" value="OPA_Antiporter"/>
</dbReference>
<sequence>METNARHSKLYLSLISFIIGIVASSFYAYDFLVRVMPMAMAHDLLRSFKIQASELSILFSGFFYGYAVMQIPVGMMCDKLGARRLLSFGLLICGVATAVFGFTTYFPIAVVTRIIMGLTASVAYLGALWVGAYWLGSQRFALYASLVQVLGCAGAIIGSAPVAHLTATYGWQNTSYLIASVGFLLTILNWFVIRDKPKEPELIQDAKFIPKENKFYLRDVFKRSQSWWIAFFGFAIWGPVALFATSWGALFLTSSHHFSNVRATGLLSLIWIGIAISGPIFGWWTNFIKRRRLPIITAASLGFISTCLILYVPTLSEIALSVCLLLFGAASSSQAIAFGLVIDNNRPQAIGTASGFTNMGIIFAGVVLQPFVGLLLDKLWDGQMINAVPVYSIQAYQIALTIIPILFLLAFIIGGFVIKETYCTKQYQD</sequence>
<proteinExistence type="predicted"/>
<organism evidence="7 8">
    <name type="scientific">Candidatus Coxiella mudrowiae</name>
    <dbReference type="NCBI Taxonomy" id="2054173"/>
    <lineage>
        <taxon>Bacteria</taxon>
        <taxon>Pseudomonadati</taxon>
        <taxon>Pseudomonadota</taxon>
        <taxon>Gammaproteobacteria</taxon>
        <taxon>Legionellales</taxon>
        <taxon>Coxiellaceae</taxon>
        <taxon>Coxiella</taxon>
    </lineage>
</organism>
<feature type="transmembrane region" description="Helical" evidence="5">
    <location>
        <begin position="293"/>
        <end position="312"/>
    </location>
</feature>
<feature type="transmembrane region" description="Helical" evidence="5">
    <location>
        <begin position="263"/>
        <end position="281"/>
    </location>
</feature>
<dbReference type="PROSITE" id="PS50850">
    <property type="entry name" value="MFS"/>
    <property type="match status" value="1"/>
</dbReference>
<dbReference type="RefSeq" id="WP_048874963.1">
    <property type="nucleotide sequence ID" value="NZ_CP011126.1"/>
</dbReference>
<reference evidence="7 8" key="1">
    <citation type="journal article" date="2015" name="Genome Biol. Evol.">
        <title>Distinctive Genome Reduction Rates Revealed by Genomic Analyses of Two Coxiella-Like Endosymbionts in Ticks.</title>
        <authorList>
            <person name="Gottlieb Y."/>
            <person name="Lalzar I."/>
            <person name="Klasson L."/>
        </authorList>
    </citation>
    <scope>NUCLEOTIDE SEQUENCE [LARGE SCALE GENOMIC DNA]</scope>
    <source>
        <strain evidence="7 8">CRt</strain>
    </source>
</reference>
<keyword evidence="8" id="KW-1185">Reference proteome</keyword>
<feature type="transmembrane region" description="Helical" evidence="5">
    <location>
        <begin position="354"/>
        <end position="376"/>
    </location>
</feature>